<feature type="region of interest" description="Disordered" evidence="1">
    <location>
        <begin position="84"/>
        <end position="123"/>
    </location>
</feature>
<organism evidence="2 3">
    <name type="scientific">Zea mays</name>
    <name type="common">Maize</name>
    <dbReference type="NCBI Taxonomy" id="4577"/>
    <lineage>
        <taxon>Eukaryota</taxon>
        <taxon>Viridiplantae</taxon>
        <taxon>Streptophyta</taxon>
        <taxon>Embryophyta</taxon>
        <taxon>Tracheophyta</taxon>
        <taxon>Spermatophyta</taxon>
        <taxon>Magnoliopsida</taxon>
        <taxon>Liliopsida</taxon>
        <taxon>Poales</taxon>
        <taxon>Poaceae</taxon>
        <taxon>PACMAD clade</taxon>
        <taxon>Panicoideae</taxon>
        <taxon>Andropogonodae</taxon>
        <taxon>Andropogoneae</taxon>
        <taxon>Tripsacinae</taxon>
        <taxon>Zea</taxon>
    </lineage>
</organism>
<reference evidence="2" key="3">
    <citation type="submission" date="2021-05" db="UniProtKB">
        <authorList>
            <consortium name="EnsemblPlants"/>
        </authorList>
    </citation>
    <scope>IDENTIFICATION</scope>
    <source>
        <strain evidence="2">cv. B73</strain>
    </source>
</reference>
<reference evidence="3" key="1">
    <citation type="submission" date="2015-12" db="EMBL/GenBank/DDBJ databases">
        <title>Update maize B73 reference genome by single molecule sequencing technologies.</title>
        <authorList>
            <consortium name="Maize Genome Sequencing Project"/>
            <person name="Ware D."/>
        </authorList>
    </citation>
    <scope>NUCLEOTIDE SEQUENCE [LARGE SCALE GENOMIC DNA]</scope>
    <source>
        <strain evidence="3">cv. B73</strain>
    </source>
</reference>
<dbReference type="AlphaFoldDB" id="A0A804M945"/>
<evidence type="ECO:0000313" key="3">
    <source>
        <dbReference type="Proteomes" id="UP000007305"/>
    </source>
</evidence>
<proteinExistence type="predicted"/>
<accession>A0A804M945</accession>
<protein>
    <submittedName>
        <fullName evidence="2">Uncharacterized protein</fullName>
    </submittedName>
</protein>
<evidence type="ECO:0000256" key="1">
    <source>
        <dbReference type="SAM" id="MobiDB-lite"/>
    </source>
</evidence>
<keyword evidence="3" id="KW-1185">Reference proteome</keyword>
<dbReference type="EnsemblPlants" id="Zm00001eb067950_T001">
    <property type="protein sequence ID" value="Zm00001eb067950_P001"/>
    <property type="gene ID" value="Zm00001eb067950"/>
</dbReference>
<dbReference type="Gramene" id="Zm00001eb067950_T001">
    <property type="protein sequence ID" value="Zm00001eb067950_P001"/>
    <property type="gene ID" value="Zm00001eb067950"/>
</dbReference>
<sequence length="303" mass="31387">MVAGANLLVLGTAKPDARALNAGMAAAGGCTTTSGCTTVALNGDWWMHGGADDGPIFYRNFVVGRHHAIQDGLSIPASAIIAPRSRSVDGRRHSRDPPRLHYPPNPWPSRDIPTAPPLPPLSSRPLRRVLVPVVDRGPFRQSASPWPPTTNPALVRHSLPVGAAAVAGANAKNVSPPPVAAAWPGGGGAEEAVAGGKEEWQLTPLDMGLGVGEGWDVADAVAPPGLAPDHTFLRWIIGGEDASATMGSVMDSPVLELDHAPSMMSLAFGSTMPFAPTLEDAKPVPFGHTPNFFGSHPSLNAAP</sequence>
<dbReference type="InParanoid" id="A0A804M945"/>
<feature type="compositionally biased region" description="Basic and acidic residues" evidence="1">
    <location>
        <begin position="86"/>
        <end position="99"/>
    </location>
</feature>
<reference evidence="2" key="2">
    <citation type="submission" date="2019-07" db="EMBL/GenBank/DDBJ databases">
        <authorList>
            <person name="Seetharam A."/>
            <person name="Woodhouse M."/>
            <person name="Cannon E."/>
        </authorList>
    </citation>
    <scope>NUCLEOTIDE SEQUENCE [LARGE SCALE GENOMIC DNA]</scope>
    <source>
        <strain evidence="2">cv. B73</strain>
    </source>
</reference>
<dbReference type="Proteomes" id="UP000007305">
    <property type="component" value="Chromosome 2"/>
</dbReference>
<name>A0A804M945_MAIZE</name>
<evidence type="ECO:0000313" key="2">
    <source>
        <dbReference type="EnsemblPlants" id="Zm00001eb067950_P001"/>
    </source>
</evidence>